<dbReference type="VEuPathDB" id="FungiDB:FUN_015607"/>
<protein>
    <submittedName>
        <fullName evidence="1">Uncharacterized protein</fullName>
    </submittedName>
</protein>
<gene>
    <name evidence="1" type="ORF">RhiirC2_737315</name>
</gene>
<sequence>MEEIEKDPRIMSVIFIKPKFGSRKKKGFPWDIDKKMWNAIKKVNKLNNKNSVDSDQKTIAQTIGVETLKELESEDVRLSKSLGKYKFLRK</sequence>
<dbReference type="Proteomes" id="UP000233469">
    <property type="component" value="Unassembled WGS sequence"/>
</dbReference>
<accession>A0A2N1NMF7</accession>
<evidence type="ECO:0000313" key="1">
    <source>
        <dbReference type="EMBL" id="PKK75125.1"/>
    </source>
</evidence>
<dbReference type="VEuPathDB" id="FungiDB:RhiirA1_529248"/>
<dbReference type="VEuPathDB" id="FungiDB:RhiirFUN_011477"/>
<reference evidence="1 2" key="1">
    <citation type="submission" date="2016-04" db="EMBL/GenBank/DDBJ databases">
        <title>Genome analyses suggest a sexual origin of heterokaryosis in a supposedly ancient asexual fungus.</title>
        <authorList>
            <person name="Ropars J."/>
            <person name="Sedzielewska K."/>
            <person name="Noel J."/>
            <person name="Charron P."/>
            <person name="Farinelli L."/>
            <person name="Marton T."/>
            <person name="Kruger M."/>
            <person name="Pelin A."/>
            <person name="Brachmann A."/>
            <person name="Corradi N."/>
        </authorList>
    </citation>
    <scope>NUCLEOTIDE SEQUENCE [LARGE SCALE GENOMIC DNA]</scope>
    <source>
        <strain evidence="1 2">C2</strain>
    </source>
</reference>
<proteinExistence type="predicted"/>
<reference evidence="1 2" key="2">
    <citation type="submission" date="2017-10" db="EMBL/GenBank/DDBJ databases">
        <title>Extensive intraspecific genome diversity in a model arbuscular mycorrhizal fungus.</title>
        <authorList>
            <person name="Chen E.C.H."/>
            <person name="Morin E."/>
            <person name="Baudet D."/>
            <person name="Noel J."/>
            <person name="Ndikumana S."/>
            <person name="Charron P."/>
            <person name="St-Onge C."/>
            <person name="Giorgi J."/>
            <person name="Grigoriev I.V."/>
            <person name="Roux C."/>
            <person name="Martin F.M."/>
            <person name="Corradi N."/>
        </authorList>
    </citation>
    <scope>NUCLEOTIDE SEQUENCE [LARGE SCALE GENOMIC DNA]</scope>
    <source>
        <strain evidence="1 2">C2</strain>
    </source>
</reference>
<dbReference type="EMBL" id="LLXL01000265">
    <property type="protein sequence ID" value="PKK75125.1"/>
    <property type="molecule type" value="Genomic_DNA"/>
</dbReference>
<evidence type="ECO:0000313" key="2">
    <source>
        <dbReference type="Proteomes" id="UP000233469"/>
    </source>
</evidence>
<name>A0A2N1NMF7_9GLOM</name>
<comment type="caution">
    <text evidence="1">The sequence shown here is derived from an EMBL/GenBank/DDBJ whole genome shotgun (WGS) entry which is preliminary data.</text>
</comment>
<organism evidence="1 2">
    <name type="scientific">Rhizophagus irregularis</name>
    <dbReference type="NCBI Taxonomy" id="588596"/>
    <lineage>
        <taxon>Eukaryota</taxon>
        <taxon>Fungi</taxon>
        <taxon>Fungi incertae sedis</taxon>
        <taxon>Mucoromycota</taxon>
        <taxon>Glomeromycotina</taxon>
        <taxon>Glomeromycetes</taxon>
        <taxon>Glomerales</taxon>
        <taxon>Glomeraceae</taxon>
        <taxon>Rhizophagus</taxon>
    </lineage>
</organism>
<dbReference type="AlphaFoldDB" id="A0A2N1NMF7"/>